<feature type="transmembrane region" description="Helical" evidence="1">
    <location>
        <begin position="70"/>
        <end position="89"/>
    </location>
</feature>
<dbReference type="AlphaFoldDB" id="A0AAV4MIX4"/>
<keyword evidence="3" id="KW-1185">Reference proteome</keyword>
<dbReference type="EMBL" id="BPLQ01000496">
    <property type="protein sequence ID" value="GIX72137.1"/>
    <property type="molecule type" value="Genomic_DNA"/>
</dbReference>
<organism evidence="2 3">
    <name type="scientific">Caerostris darwini</name>
    <dbReference type="NCBI Taxonomy" id="1538125"/>
    <lineage>
        <taxon>Eukaryota</taxon>
        <taxon>Metazoa</taxon>
        <taxon>Ecdysozoa</taxon>
        <taxon>Arthropoda</taxon>
        <taxon>Chelicerata</taxon>
        <taxon>Arachnida</taxon>
        <taxon>Araneae</taxon>
        <taxon>Araneomorphae</taxon>
        <taxon>Entelegynae</taxon>
        <taxon>Araneoidea</taxon>
        <taxon>Araneidae</taxon>
        <taxon>Caerostris</taxon>
    </lineage>
</organism>
<accession>A0AAV4MIX4</accession>
<protein>
    <submittedName>
        <fullName evidence="2">Uncharacterized protein</fullName>
    </submittedName>
</protein>
<dbReference type="Proteomes" id="UP001054837">
    <property type="component" value="Unassembled WGS sequence"/>
</dbReference>
<evidence type="ECO:0000313" key="2">
    <source>
        <dbReference type="EMBL" id="GIX72137.1"/>
    </source>
</evidence>
<proteinExistence type="predicted"/>
<sequence length="93" mass="10349">MRFVHHSAPTPCSVVIHNQFRAAYFGRWIGRAGSVARSLTSSDIKKPKLNLWGDLKSLSHETPVITLDDLTAWIATIVAVITITSDIFGQMRQ</sequence>
<name>A0AAV4MIX4_9ARAC</name>
<keyword evidence="1" id="KW-0472">Membrane</keyword>
<keyword evidence="1" id="KW-0812">Transmembrane</keyword>
<comment type="caution">
    <text evidence="2">The sequence shown here is derived from an EMBL/GenBank/DDBJ whole genome shotgun (WGS) entry which is preliminary data.</text>
</comment>
<evidence type="ECO:0000313" key="3">
    <source>
        <dbReference type="Proteomes" id="UP001054837"/>
    </source>
</evidence>
<evidence type="ECO:0000256" key="1">
    <source>
        <dbReference type="SAM" id="Phobius"/>
    </source>
</evidence>
<keyword evidence="1" id="KW-1133">Transmembrane helix</keyword>
<gene>
    <name evidence="2" type="ORF">CDAR_102881</name>
</gene>
<reference evidence="2 3" key="1">
    <citation type="submission" date="2021-06" db="EMBL/GenBank/DDBJ databases">
        <title>Caerostris darwini draft genome.</title>
        <authorList>
            <person name="Kono N."/>
            <person name="Arakawa K."/>
        </authorList>
    </citation>
    <scope>NUCLEOTIDE SEQUENCE [LARGE SCALE GENOMIC DNA]</scope>
</reference>